<dbReference type="PANTHER" id="PTHR13887:SF14">
    <property type="entry name" value="DISULFIDE BOND FORMATION PROTEIN D"/>
    <property type="match status" value="1"/>
</dbReference>
<dbReference type="Pfam" id="PF18312">
    <property type="entry name" value="ScsC_N"/>
    <property type="match status" value="1"/>
</dbReference>
<protein>
    <submittedName>
        <fullName evidence="7">27kDa outer membrane protein</fullName>
    </submittedName>
</protein>
<dbReference type="PROSITE" id="PS51352">
    <property type="entry name" value="THIOREDOXIN_2"/>
    <property type="match status" value="1"/>
</dbReference>
<evidence type="ECO:0000259" key="6">
    <source>
        <dbReference type="PROSITE" id="PS51352"/>
    </source>
</evidence>
<keyword evidence="4" id="KW-0676">Redox-active center</keyword>
<feature type="chain" id="PRO_5008680919" evidence="5">
    <location>
        <begin position="21"/>
        <end position="243"/>
    </location>
</feature>
<evidence type="ECO:0000313" key="8">
    <source>
        <dbReference type="Proteomes" id="UP000231658"/>
    </source>
</evidence>
<dbReference type="STRING" id="1867952.MTBPR1_80101"/>
<keyword evidence="8" id="KW-1185">Reference proteome</keyword>
<dbReference type="Gene3D" id="3.40.30.10">
    <property type="entry name" value="Glutaredoxin"/>
    <property type="match status" value="1"/>
</dbReference>
<dbReference type="InterPro" id="IPR041205">
    <property type="entry name" value="ScsC_N"/>
</dbReference>
<proteinExistence type="predicted"/>
<dbReference type="PANTHER" id="PTHR13887">
    <property type="entry name" value="GLUTATHIONE S-TRANSFERASE KAPPA"/>
    <property type="match status" value="1"/>
</dbReference>
<dbReference type="OrthoDB" id="9780147at2"/>
<dbReference type="InterPro" id="IPR013766">
    <property type="entry name" value="Thioredoxin_domain"/>
</dbReference>
<reference evidence="7 8" key="1">
    <citation type="submission" date="2016-07" db="EMBL/GenBank/DDBJ databases">
        <authorList>
            <person name="Lefevre C.T."/>
        </authorList>
    </citation>
    <scope>NUCLEOTIDE SEQUENCE [LARGE SCALE GENOMIC DNA]</scope>
    <source>
        <strain evidence="7">PR1</strain>
    </source>
</reference>
<keyword evidence="3" id="KW-1015">Disulfide bond</keyword>
<gene>
    <name evidence="7" type="ORF">MTBPR1_80101</name>
</gene>
<dbReference type="GO" id="GO:0016491">
    <property type="term" value="F:oxidoreductase activity"/>
    <property type="evidence" value="ECO:0007669"/>
    <property type="project" value="UniProtKB-KW"/>
</dbReference>
<dbReference type="AlphaFoldDB" id="A0A1C3RLA5"/>
<dbReference type="EMBL" id="FLYE01000047">
    <property type="protein sequence ID" value="SCA58047.1"/>
    <property type="molecule type" value="Genomic_DNA"/>
</dbReference>
<evidence type="ECO:0000256" key="2">
    <source>
        <dbReference type="ARBA" id="ARBA00023002"/>
    </source>
</evidence>
<feature type="signal peptide" evidence="5">
    <location>
        <begin position="1"/>
        <end position="20"/>
    </location>
</feature>
<evidence type="ECO:0000256" key="5">
    <source>
        <dbReference type="SAM" id="SignalP"/>
    </source>
</evidence>
<dbReference type="Proteomes" id="UP000231658">
    <property type="component" value="Unassembled WGS sequence"/>
</dbReference>
<dbReference type="InterPro" id="IPR036249">
    <property type="entry name" value="Thioredoxin-like_sf"/>
</dbReference>
<dbReference type="CDD" id="cd03023">
    <property type="entry name" value="DsbA_Com1_like"/>
    <property type="match status" value="1"/>
</dbReference>
<dbReference type="InterPro" id="IPR001853">
    <property type="entry name" value="DSBA-like_thioredoxin_dom"/>
</dbReference>
<evidence type="ECO:0000256" key="1">
    <source>
        <dbReference type="ARBA" id="ARBA00022729"/>
    </source>
</evidence>
<dbReference type="SUPFAM" id="SSF52833">
    <property type="entry name" value="Thioredoxin-like"/>
    <property type="match status" value="1"/>
</dbReference>
<evidence type="ECO:0000256" key="4">
    <source>
        <dbReference type="ARBA" id="ARBA00023284"/>
    </source>
</evidence>
<sequence>MLRLFLSVTFSLFLISSVQAGESLSSTEQEEVRKLVRETLLQNPEILVEAMSILQQRQEQARADQQKAALNSVSADMIKGPLTPVAGNPKGDVTLVEFFDYNCGYCKRAFPGVMEVINSDKNIRYVLKEFAILGPESEVAARAALAAEKQGKYMDFHIAMMTMRGRLSTDKIMKTAKDVGLDVEKLKKDMSGDDVNAEITSTREIAQKLGITGTPAFIIGDQVIAGAVPPEALIEAVKQQRKK</sequence>
<evidence type="ECO:0000313" key="7">
    <source>
        <dbReference type="EMBL" id="SCA58047.1"/>
    </source>
</evidence>
<accession>A0A1C3RLA5</accession>
<name>A0A1C3RLA5_9PROT</name>
<organism evidence="7 8">
    <name type="scientific">Candidatus Terasakiella magnetica</name>
    <dbReference type="NCBI Taxonomy" id="1867952"/>
    <lineage>
        <taxon>Bacteria</taxon>
        <taxon>Pseudomonadati</taxon>
        <taxon>Pseudomonadota</taxon>
        <taxon>Alphaproteobacteria</taxon>
        <taxon>Rhodospirillales</taxon>
        <taxon>Terasakiellaceae</taxon>
        <taxon>Terasakiella</taxon>
    </lineage>
</organism>
<evidence type="ECO:0000256" key="3">
    <source>
        <dbReference type="ARBA" id="ARBA00023157"/>
    </source>
</evidence>
<keyword evidence="1 5" id="KW-0732">Signal</keyword>
<keyword evidence="2" id="KW-0560">Oxidoreductase</keyword>
<feature type="domain" description="Thioredoxin" evidence="6">
    <location>
        <begin position="64"/>
        <end position="242"/>
    </location>
</feature>
<dbReference type="Pfam" id="PF01323">
    <property type="entry name" value="DSBA"/>
    <property type="match status" value="1"/>
</dbReference>